<dbReference type="FunFam" id="3.30.200.20:FF:000309">
    <property type="entry name" value="Leucine-rich repeat receptor protein kinase MSP1"/>
    <property type="match status" value="1"/>
</dbReference>
<evidence type="ECO:0000256" key="13">
    <source>
        <dbReference type="ARBA" id="ARBA00022989"/>
    </source>
</evidence>
<evidence type="ECO:0000256" key="12">
    <source>
        <dbReference type="ARBA" id="ARBA00022840"/>
    </source>
</evidence>
<evidence type="ECO:0000259" key="19">
    <source>
        <dbReference type="PROSITE" id="PS50011"/>
    </source>
</evidence>
<evidence type="ECO:0000256" key="8">
    <source>
        <dbReference type="ARBA" id="ARBA00022729"/>
    </source>
</evidence>
<dbReference type="PANTHER" id="PTHR48005:SF16">
    <property type="entry name" value="MDIS1-INTERACTING RECEPTOR LIKE KINASE 2-LIKE ISOFORM X1"/>
    <property type="match status" value="1"/>
</dbReference>
<dbReference type="InterPro" id="IPR000719">
    <property type="entry name" value="Prot_kinase_dom"/>
</dbReference>
<dbReference type="InterPro" id="IPR001245">
    <property type="entry name" value="Ser-Thr/Tyr_kinase_cat_dom"/>
</dbReference>
<comment type="catalytic activity">
    <reaction evidence="17">
        <text>L-threonyl-[protein] + ATP = O-phospho-L-threonyl-[protein] + ADP + H(+)</text>
        <dbReference type="Rhea" id="RHEA:46608"/>
        <dbReference type="Rhea" id="RHEA-COMP:11060"/>
        <dbReference type="Rhea" id="RHEA-COMP:11605"/>
        <dbReference type="ChEBI" id="CHEBI:15378"/>
        <dbReference type="ChEBI" id="CHEBI:30013"/>
        <dbReference type="ChEBI" id="CHEBI:30616"/>
        <dbReference type="ChEBI" id="CHEBI:61977"/>
        <dbReference type="ChEBI" id="CHEBI:456216"/>
        <dbReference type="EC" id="2.7.11.1"/>
    </reaction>
</comment>
<comment type="catalytic activity">
    <reaction evidence="18">
        <text>L-seryl-[protein] + ATP = O-phospho-L-seryl-[protein] + ADP + H(+)</text>
        <dbReference type="Rhea" id="RHEA:17989"/>
        <dbReference type="Rhea" id="RHEA-COMP:9863"/>
        <dbReference type="Rhea" id="RHEA-COMP:11604"/>
        <dbReference type="ChEBI" id="CHEBI:15378"/>
        <dbReference type="ChEBI" id="CHEBI:29999"/>
        <dbReference type="ChEBI" id="CHEBI:30616"/>
        <dbReference type="ChEBI" id="CHEBI:83421"/>
        <dbReference type="ChEBI" id="CHEBI:456216"/>
        <dbReference type="EC" id="2.7.11.1"/>
    </reaction>
</comment>
<dbReference type="Pfam" id="PF00560">
    <property type="entry name" value="LRR_1"/>
    <property type="match status" value="2"/>
</dbReference>
<evidence type="ECO:0000256" key="3">
    <source>
        <dbReference type="ARBA" id="ARBA00022527"/>
    </source>
</evidence>
<keyword evidence="13" id="KW-1133">Transmembrane helix</keyword>
<dbReference type="InterPro" id="IPR051420">
    <property type="entry name" value="Ser_Thr_Kinases_DiverseReg"/>
</dbReference>
<dbReference type="InterPro" id="IPR032675">
    <property type="entry name" value="LRR_dom_sf"/>
</dbReference>
<gene>
    <name evidence="20" type="ORF">RGQ29_032394</name>
</gene>
<proteinExistence type="predicted"/>
<dbReference type="SUPFAM" id="SSF56112">
    <property type="entry name" value="Protein kinase-like (PK-like)"/>
    <property type="match status" value="1"/>
</dbReference>
<evidence type="ECO:0000256" key="18">
    <source>
        <dbReference type="ARBA" id="ARBA00048679"/>
    </source>
</evidence>
<evidence type="ECO:0000313" key="21">
    <source>
        <dbReference type="Proteomes" id="UP001324115"/>
    </source>
</evidence>
<protein>
    <recommendedName>
        <fullName evidence="2">non-specific serine/threonine protein kinase</fullName>
        <ecNumber evidence="2">2.7.11.1</ecNumber>
    </recommendedName>
</protein>
<dbReference type="Gene3D" id="3.30.200.20">
    <property type="entry name" value="Phosphorylase Kinase, domain 1"/>
    <property type="match status" value="1"/>
</dbReference>
<reference evidence="20 21" key="1">
    <citation type="journal article" date="2023" name="G3 (Bethesda)">
        <title>A haplotype-resolved chromosome-scale genome for Quercus rubra L. provides insights into the genetics of adaptive traits for red oak species.</title>
        <authorList>
            <person name="Kapoor B."/>
            <person name="Jenkins J."/>
            <person name="Schmutz J."/>
            <person name="Zhebentyayeva T."/>
            <person name="Kuelheim C."/>
            <person name="Coggeshall M."/>
            <person name="Heim C."/>
            <person name="Lasky J.R."/>
            <person name="Leites L."/>
            <person name="Islam-Faridi N."/>
            <person name="Romero-Severson J."/>
            <person name="DeLeo V.L."/>
            <person name="Lucas S.M."/>
            <person name="Lazic D."/>
            <person name="Gailing O."/>
            <person name="Carlson J."/>
            <person name="Staton M."/>
        </authorList>
    </citation>
    <scope>NUCLEOTIDE SEQUENCE [LARGE SCALE GENOMIC DNA]</scope>
    <source>
        <strain evidence="20">Pseudo-F2</strain>
    </source>
</reference>
<dbReference type="GO" id="GO:0016020">
    <property type="term" value="C:membrane"/>
    <property type="evidence" value="ECO:0007669"/>
    <property type="project" value="UniProtKB-SubCell"/>
</dbReference>
<evidence type="ECO:0000256" key="11">
    <source>
        <dbReference type="ARBA" id="ARBA00022777"/>
    </source>
</evidence>
<keyword evidence="11" id="KW-0418">Kinase</keyword>
<evidence type="ECO:0000256" key="16">
    <source>
        <dbReference type="ARBA" id="ARBA00023180"/>
    </source>
</evidence>
<keyword evidence="14" id="KW-0472">Membrane</keyword>
<evidence type="ECO:0000256" key="1">
    <source>
        <dbReference type="ARBA" id="ARBA00004479"/>
    </source>
</evidence>
<keyword evidence="21" id="KW-1185">Reference proteome</keyword>
<evidence type="ECO:0000256" key="4">
    <source>
        <dbReference type="ARBA" id="ARBA00022553"/>
    </source>
</evidence>
<keyword evidence="15" id="KW-0675">Receptor</keyword>
<evidence type="ECO:0000256" key="10">
    <source>
        <dbReference type="ARBA" id="ARBA00022741"/>
    </source>
</evidence>
<dbReference type="GO" id="GO:0004674">
    <property type="term" value="F:protein serine/threonine kinase activity"/>
    <property type="evidence" value="ECO:0007669"/>
    <property type="project" value="UniProtKB-KW"/>
</dbReference>
<dbReference type="Pfam" id="PF07714">
    <property type="entry name" value="PK_Tyr_Ser-Thr"/>
    <property type="match status" value="1"/>
</dbReference>
<dbReference type="Gene3D" id="3.80.10.10">
    <property type="entry name" value="Ribonuclease Inhibitor"/>
    <property type="match status" value="1"/>
</dbReference>
<dbReference type="EMBL" id="JAXUIC010000077">
    <property type="protein sequence ID" value="KAK4551336.1"/>
    <property type="molecule type" value="Genomic_DNA"/>
</dbReference>
<keyword evidence="6" id="KW-0808">Transferase</keyword>
<dbReference type="PANTHER" id="PTHR48005">
    <property type="entry name" value="LEUCINE RICH REPEAT KINASE 2"/>
    <property type="match status" value="1"/>
</dbReference>
<evidence type="ECO:0000256" key="17">
    <source>
        <dbReference type="ARBA" id="ARBA00047899"/>
    </source>
</evidence>
<organism evidence="20 21">
    <name type="scientific">Quercus rubra</name>
    <name type="common">Northern red oak</name>
    <name type="synonym">Quercus borealis</name>
    <dbReference type="NCBI Taxonomy" id="3512"/>
    <lineage>
        <taxon>Eukaryota</taxon>
        <taxon>Viridiplantae</taxon>
        <taxon>Streptophyta</taxon>
        <taxon>Embryophyta</taxon>
        <taxon>Tracheophyta</taxon>
        <taxon>Spermatophyta</taxon>
        <taxon>Magnoliopsida</taxon>
        <taxon>eudicotyledons</taxon>
        <taxon>Gunneridae</taxon>
        <taxon>Pentapetalae</taxon>
        <taxon>rosids</taxon>
        <taxon>fabids</taxon>
        <taxon>Fagales</taxon>
        <taxon>Fagaceae</taxon>
        <taxon>Quercus</taxon>
    </lineage>
</organism>
<keyword evidence="5" id="KW-0433">Leucine-rich repeat</keyword>
<dbReference type="InterPro" id="IPR011009">
    <property type="entry name" value="Kinase-like_dom_sf"/>
</dbReference>
<accession>A0AAN7DVL3</accession>
<keyword evidence="8" id="KW-0732">Signal</keyword>
<name>A0AAN7DVL3_QUERU</name>
<feature type="domain" description="Protein kinase" evidence="19">
    <location>
        <begin position="189"/>
        <end position="296"/>
    </location>
</feature>
<dbReference type="Proteomes" id="UP001324115">
    <property type="component" value="Unassembled WGS sequence"/>
</dbReference>
<dbReference type="GO" id="GO:0005524">
    <property type="term" value="F:ATP binding"/>
    <property type="evidence" value="ECO:0007669"/>
    <property type="project" value="UniProtKB-KW"/>
</dbReference>
<dbReference type="EC" id="2.7.11.1" evidence="2"/>
<keyword evidence="10" id="KW-0547">Nucleotide-binding</keyword>
<keyword evidence="3" id="KW-0723">Serine/threonine-protein kinase</keyword>
<evidence type="ECO:0000256" key="9">
    <source>
        <dbReference type="ARBA" id="ARBA00022737"/>
    </source>
</evidence>
<evidence type="ECO:0000256" key="6">
    <source>
        <dbReference type="ARBA" id="ARBA00022679"/>
    </source>
</evidence>
<keyword evidence="4" id="KW-0597">Phosphoprotein</keyword>
<keyword evidence="12" id="KW-0067">ATP-binding</keyword>
<evidence type="ECO:0000256" key="7">
    <source>
        <dbReference type="ARBA" id="ARBA00022692"/>
    </source>
</evidence>
<evidence type="ECO:0000256" key="15">
    <source>
        <dbReference type="ARBA" id="ARBA00023170"/>
    </source>
</evidence>
<comment type="subcellular location">
    <subcellularLocation>
        <location evidence="1">Membrane</location>
        <topology evidence="1">Single-pass type I membrane protein</topology>
    </subcellularLocation>
</comment>
<evidence type="ECO:0000256" key="2">
    <source>
        <dbReference type="ARBA" id="ARBA00012513"/>
    </source>
</evidence>
<keyword evidence="16" id="KW-0325">Glycoprotein</keyword>
<dbReference type="SUPFAM" id="SSF52058">
    <property type="entry name" value="L domain-like"/>
    <property type="match status" value="1"/>
</dbReference>
<keyword evidence="7" id="KW-0812">Transmembrane</keyword>
<comment type="caution">
    <text evidence="20">The sequence shown here is derived from an EMBL/GenBank/DDBJ whole genome shotgun (WGS) entry which is preliminary data.</text>
</comment>
<keyword evidence="9" id="KW-0677">Repeat</keyword>
<sequence length="296" mass="34290">MNNSIPPEIGNMKSLNCLYHSNNSITSEIPSTICYLTQLSILNLDWNQISGSIPIEIANCHSLYTLFLSHNYLTQTIPSQIGGPCSIRWNDLSYNNLPGKILPLKKKKHMLTCHTILWRVKFRMFSKIIVMTHLSATKIYVVISKVPSLSFIFSKQEYIKETKNGDIFLIWNYDGKIAYEDIIKATKDFDIRYCIGICSYGRIYKAQLPSGKVVTLKKFHLLETKELSFDKSFKKKKVKMLIEIQHRNIVKLHGYCLHKHSMFLVFEYMERGSLFCVLTNNVEAVALDWIKMMEVI</sequence>
<dbReference type="InterPro" id="IPR001611">
    <property type="entry name" value="Leu-rich_rpt"/>
</dbReference>
<evidence type="ECO:0000313" key="20">
    <source>
        <dbReference type="EMBL" id="KAK4551336.1"/>
    </source>
</evidence>
<evidence type="ECO:0000256" key="5">
    <source>
        <dbReference type="ARBA" id="ARBA00022614"/>
    </source>
</evidence>
<evidence type="ECO:0000256" key="14">
    <source>
        <dbReference type="ARBA" id="ARBA00023136"/>
    </source>
</evidence>
<dbReference type="AlphaFoldDB" id="A0AAN7DVL3"/>
<dbReference type="PROSITE" id="PS50011">
    <property type="entry name" value="PROTEIN_KINASE_DOM"/>
    <property type="match status" value="1"/>
</dbReference>